<organism evidence="2">
    <name type="scientific">marine sediment metagenome</name>
    <dbReference type="NCBI Taxonomy" id="412755"/>
    <lineage>
        <taxon>unclassified sequences</taxon>
        <taxon>metagenomes</taxon>
        <taxon>ecological metagenomes</taxon>
    </lineage>
</organism>
<keyword evidence="1" id="KW-0812">Transmembrane</keyword>
<sequence>MADTAVQKTGALPKTGKPTNSFYGIKDTTIGIIATVFVVGAVLAYTIPRF</sequence>
<dbReference type="AlphaFoldDB" id="A0A0F9JD91"/>
<gene>
    <name evidence="2" type="ORF">LCGC14_1470100</name>
</gene>
<name>A0A0F9JD91_9ZZZZ</name>
<accession>A0A0F9JD91</accession>
<comment type="caution">
    <text evidence="2">The sequence shown here is derived from an EMBL/GenBank/DDBJ whole genome shotgun (WGS) entry which is preliminary data.</text>
</comment>
<keyword evidence="1" id="KW-1133">Transmembrane helix</keyword>
<evidence type="ECO:0000313" key="2">
    <source>
        <dbReference type="EMBL" id="KKM67548.1"/>
    </source>
</evidence>
<dbReference type="EMBL" id="LAZR01010330">
    <property type="protein sequence ID" value="KKM67548.1"/>
    <property type="molecule type" value="Genomic_DNA"/>
</dbReference>
<evidence type="ECO:0000256" key="1">
    <source>
        <dbReference type="SAM" id="Phobius"/>
    </source>
</evidence>
<proteinExistence type="predicted"/>
<keyword evidence="1" id="KW-0472">Membrane</keyword>
<feature type="transmembrane region" description="Helical" evidence="1">
    <location>
        <begin position="28"/>
        <end position="47"/>
    </location>
</feature>
<reference evidence="2" key="1">
    <citation type="journal article" date="2015" name="Nature">
        <title>Complex archaea that bridge the gap between prokaryotes and eukaryotes.</title>
        <authorList>
            <person name="Spang A."/>
            <person name="Saw J.H."/>
            <person name="Jorgensen S.L."/>
            <person name="Zaremba-Niedzwiedzka K."/>
            <person name="Martijn J."/>
            <person name="Lind A.E."/>
            <person name="van Eijk R."/>
            <person name="Schleper C."/>
            <person name="Guy L."/>
            <person name="Ettema T.J."/>
        </authorList>
    </citation>
    <scope>NUCLEOTIDE SEQUENCE</scope>
</reference>
<protein>
    <submittedName>
        <fullName evidence="2">Uncharacterized protein</fullName>
    </submittedName>
</protein>